<organism evidence="2 3">
    <name type="scientific">Plectus sambesii</name>
    <dbReference type="NCBI Taxonomy" id="2011161"/>
    <lineage>
        <taxon>Eukaryota</taxon>
        <taxon>Metazoa</taxon>
        <taxon>Ecdysozoa</taxon>
        <taxon>Nematoda</taxon>
        <taxon>Chromadorea</taxon>
        <taxon>Plectida</taxon>
        <taxon>Plectina</taxon>
        <taxon>Plectoidea</taxon>
        <taxon>Plectidae</taxon>
        <taxon>Plectus</taxon>
    </lineage>
</organism>
<feature type="compositionally biased region" description="Basic and acidic residues" evidence="1">
    <location>
        <begin position="579"/>
        <end position="594"/>
    </location>
</feature>
<accession>A0A914WGI6</accession>
<evidence type="ECO:0000256" key="1">
    <source>
        <dbReference type="SAM" id="MobiDB-lite"/>
    </source>
</evidence>
<feature type="compositionally biased region" description="Basic and acidic residues" evidence="1">
    <location>
        <begin position="729"/>
        <end position="773"/>
    </location>
</feature>
<feature type="compositionally biased region" description="Basic and acidic residues" evidence="1">
    <location>
        <begin position="602"/>
        <end position="618"/>
    </location>
</feature>
<feature type="compositionally biased region" description="Polar residues" evidence="1">
    <location>
        <begin position="18"/>
        <end position="27"/>
    </location>
</feature>
<feature type="compositionally biased region" description="Basic and acidic residues" evidence="1">
    <location>
        <begin position="654"/>
        <end position="667"/>
    </location>
</feature>
<dbReference type="Proteomes" id="UP000887566">
    <property type="component" value="Unplaced"/>
</dbReference>
<feature type="region of interest" description="Disordered" evidence="1">
    <location>
        <begin position="1"/>
        <end position="147"/>
    </location>
</feature>
<feature type="region of interest" description="Disordered" evidence="1">
    <location>
        <begin position="270"/>
        <end position="513"/>
    </location>
</feature>
<feature type="compositionally biased region" description="Basic and acidic residues" evidence="1">
    <location>
        <begin position="1009"/>
        <end position="1018"/>
    </location>
</feature>
<feature type="compositionally biased region" description="Acidic residues" evidence="1">
    <location>
        <begin position="470"/>
        <end position="479"/>
    </location>
</feature>
<proteinExistence type="predicted"/>
<feature type="compositionally biased region" description="Polar residues" evidence="1">
    <location>
        <begin position="948"/>
        <end position="957"/>
    </location>
</feature>
<dbReference type="AlphaFoldDB" id="A0A914WGI6"/>
<feature type="compositionally biased region" description="Basic and acidic residues" evidence="1">
    <location>
        <begin position="449"/>
        <end position="469"/>
    </location>
</feature>
<feature type="compositionally biased region" description="Polar residues" evidence="1">
    <location>
        <begin position="199"/>
        <end position="220"/>
    </location>
</feature>
<feature type="region of interest" description="Disordered" evidence="1">
    <location>
        <begin position="189"/>
        <end position="254"/>
    </location>
</feature>
<feature type="compositionally biased region" description="Basic and acidic residues" evidence="1">
    <location>
        <begin position="480"/>
        <end position="513"/>
    </location>
</feature>
<reference evidence="3" key="1">
    <citation type="submission" date="2022-11" db="UniProtKB">
        <authorList>
            <consortium name="WormBaseParasite"/>
        </authorList>
    </citation>
    <scope>IDENTIFICATION</scope>
</reference>
<evidence type="ECO:0000313" key="3">
    <source>
        <dbReference type="WBParaSite" id="PSAMB.scaffold3846size16646.g22696.t1"/>
    </source>
</evidence>
<keyword evidence="2" id="KW-1185">Reference proteome</keyword>
<feature type="compositionally biased region" description="Polar residues" evidence="1">
    <location>
        <begin position="130"/>
        <end position="147"/>
    </location>
</feature>
<feature type="compositionally biased region" description="Polar residues" evidence="1">
    <location>
        <begin position="925"/>
        <end position="936"/>
    </location>
</feature>
<feature type="compositionally biased region" description="Basic and acidic residues" evidence="1">
    <location>
        <begin position="972"/>
        <end position="985"/>
    </location>
</feature>
<feature type="compositionally biased region" description="Basic and acidic residues" evidence="1">
    <location>
        <begin position="339"/>
        <end position="349"/>
    </location>
</feature>
<feature type="compositionally biased region" description="Basic and acidic residues" evidence="1">
    <location>
        <begin position="876"/>
        <end position="921"/>
    </location>
</feature>
<feature type="compositionally biased region" description="Polar residues" evidence="1">
    <location>
        <begin position="350"/>
        <end position="361"/>
    </location>
</feature>
<sequence>MPVHETDRTDDFRRKSLETSSQVSALGQSYMPKDRTSGLSDDESHHVIEQSHDYHDQTYVASHDNDNEDRNLEGGRHPSADDVQIFEERSERRSEANQDSPLSEEQMNALTRDLREQPVTGMGNERQSEDLSTGEQARTENLSTENQPLVEEQINALAQDLKEQMSILAHDLKEQMNALTRDLREQPISGMGNERQSEDLSTGNQTQTDKLDTETVTVQKSADLGNAPLRENQSTIEKSEHRETKCGAADEPSCERQLIDTRCKGCNENYQPCDFHDRSEDVEEATATSSVKSSEQASRDLGEYPEFNDDDKSSLAAGFSARSEEREAKDIQPANDSSSNDRTELENVHKSAQTEQSTADSQMDKGEQKPETVVVEETCVERKSQPAAERPAKTDVVVEQSATPSACREQTTEVKKDLKVKSEKDEQLDAAAVESTKVDAKPASTSNDNKAELEEKSPSASRQELKEGEMEAAESQSEDGSEKSDKRSFAADDPRVEHVDRNRETRALHKTNEALEATVHKLTYEAKHLAKRIKDSFTKKRHHEVEIWPDGVVVGEEPENQPAPTEYIKAAHDVVVDFNERAADDFEGERKDSSSSDETSEPAEKNASEMKEAEERRTKAARAPQPKESDKSFNAKQPSETVAIESRSTNIAKEPTRATAESKKDDQAQSEQSVEVRSVAPGKDEQSRDTTVTAEHEGSGWSAVKEMVDHKEFSGEQQAEQNNEQPSSKTEDFTSQKAALEKEIIGDKAIKSEKDRPSEETKPMPKSTKKEASESSQQSFSALQSNKEVKEDAGDSSKAAEINQSNADRKSNDGSDSENGEKQPAFTPCNPTDLPESERAAFWDNLEQEASKRVNELAKNAKPMKIPQAEETADNGDNKEEKKEIKMQESSSKDVKETGDINEKLKEKEAAAAAKEEDSIKESPAQISEENLQSPATDDEGIEPAARVSTQKTVTVNSEKEGQRMSSSAAKQSEEIKESETKEPDMETNNTERAPMKTEQRAMDSPPPTEDRREHVEETESIQSTSANTTDNSADLPQGKVAAVETTILRITKRTIMQ</sequence>
<feature type="compositionally biased region" description="Polar residues" evidence="1">
    <location>
        <begin position="97"/>
        <end position="109"/>
    </location>
</feature>
<feature type="compositionally biased region" description="Basic and acidic residues" evidence="1">
    <location>
        <begin position="32"/>
        <end position="56"/>
    </location>
</feature>
<feature type="compositionally biased region" description="Polar residues" evidence="1">
    <location>
        <begin position="286"/>
        <end position="296"/>
    </location>
</feature>
<feature type="compositionally biased region" description="Low complexity" evidence="1">
    <location>
        <begin position="774"/>
        <end position="785"/>
    </location>
</feature>
<name>A0A914WGI6_9BILA</name>
<feature type="compositionally biased region" description="Basic and acidic residues" evidence="1">
    <location>
        <begin position="63"/>
        <end position="96"/>
    </location>
</feature>
<feature type="compositionally biased region" description="Basic and acidic residues" evidence="1">
    <location>
        <begin position="682"/>
        <end position="698"/>
    </location>
</feature>
<feature type="compositionally biased region" description="Polar residues" evidence="1">
    <location>
        <begin position="715"/>
        <end position="728"/>
    </location>
</feature>
<dbReference type="WBParaSite" id="PSAMB.scaffold3846size16646.g22696.t1">
    <property type="protein sequence ID" value="PSAMB.scaffold3846size16646.g22696.t1"/>
    <property type="gene ID" value="PSAMB.scaffold3846size16646.g22696"/>
</dbReference>
<feature type="compositionally biased region" description="Polar residues" evidence="1">
    <location>
        <begin position="1021"/>
        <end position="1035"/>
    </location>
</feature>
<feature type="compositionally biased region" description="Basic and acidic residues" evidence="1">
    <location>
        <begin position="410"/>
        <end position="427"/>
    </location>
</feature>
<feature type="region of interest" description="Disordered" evidence="1">
    <location>
        <begin position="579"/>
        <end position="1039"/>
    </location>
</feature>
<protein>
    <submittedName>
        <fullName evidence="3">Uncharacterized protein</fullName>
    </submittedName>
</protein>
<feature type="compositionally biased region" description="Polar residues" evidence="1">
    <location>
        <begin position="634"/>
        <end position="651"/>
    </location>
</feature>
<evidence type="ECO:0000313" key="2">
    <source>
        <dbReference type="Proteomes" id="UP000887566"/>
    </source>
</evidence>
<feature type="compositionally biased region" description="Basic and acidic residues" evidence="1">
    <location>
        <begin position="1"/>
        <end position="17"/>
    </location>
</feature>